<evidence type="ECO:0000256" key="2">
    <source>
        <dbReference type="ARBA" id="ARBA00022741"/>
    </source>
</evidence>
<dbReference type="Gene3D" id="3.30.70.240">
    <property type="match status" value="1"/>
</dbReference>
<dbReference type="HAMAP" id="MF_00054_B">
    <property type="entry name" value="EF_G_EF_2_B"/>
    <property type="match status" value="1"/>
</dbReference>
<dbReference type="InterPro" id="IPR047872">
    <property type="entry name" value="EFG_IV"/>
</dbReference>
<evidence type="ECO:0000313" key="9">
    <source>
        <dbReference type="EMBL" id="TXD35415.1"/>
    </source>
</evidence>
<evidence type="ECO:0000259" key="8">
    <source>
        <dbReference type="PROSITE" id="PS51722"/>
    </source>
</evidence>
<evidence type="ECO:0000256" key="7">
    <source>
        <dbReference type="NCBIfam" id="TIGR00484"/>
    </source>
</evidence>
<feature type="binding site" evidence="6">
    <location>
        <begin position="17"/>
        <end position="24"/>
    </location>
    <ligand>
        <name>GTP</name>
        <dbReference type="ChEBI" id="CHEBI:37565"/>
    </ligand>
</feature>
<dbReference type="InterPro" id="IPR000640">
    <property type="entry name" value="EFG_V-like"/>
</dbReference>
<feature type="domain" description="Tr-type G" evidence="8">
    <location>
        <begin position="8"/>
        <end position="287"/>
    </location>
</feature>
<dbReference type="SUPFAM" id="SSF54211">
    <property type="entry name" value="Ribosomal protein S5 domain 2-like"/>
    <property type="match status" value="1"/>
</dbReference>
<dbReference type="InterPro" id="IPR009000">
    <property type="entry name" value="Transl_B-barrel_sf"/>
</dbReference>
<dbReference type="NCBIfam" id="TIGR00484">
    <property type="entry name" value="EF-G"/>
    <property type="match status" value="1"/>
</dbReference>
<dbReference type="InterPro" id="IPR053905">
    <property type="entry name" value="EF-G-like_DII"/>
</dbReference>
<keyword evidence="2 6" id="KW-0547">Nucleotide-binding</keyword>
<dbReference type="PANTHER" id="PTHR43261:SF1">
    <property type="entry name" value="RIBOSOME-RELEASING FACTOR 2, MITOCHONDRIAL"/>
    <property type="match status" value="1"/>
</dbReference>
<accession>A0A5C6X9L3</accession>
<dbReference type="PRINTS" id="PR00315">
    <property type="entry name" value="ELONGATNFCT"/>
</dbReference>
<dbReference type="GO" id="GO:0003924">
    <property type="term" value="F:GTPase activity"/>
    <property type="evidence" value="ECO:0007669"/>
    <property type="project" value="InterPro"/>
</dbReference>
<comment type="similarity">
    <text evidence="1 6">Belongs to the TRAFAC class translation factor GTPase superfamily. Classic translation factor GTPase family. EF-G/EF-2 subfamily.</text>
</comment>
<dbReference type="RefSeq" id="WP_146982535.1">
    <property type="nucleotide sequence ID" value="NZ_VOSM01000009.1"/>
</dbReference>
<dbReference type="InterPro" id="IPR035647">
    <property type="entry name" value="EFG_III/V"/>
</dbReference>
<dbReference type="SMART" id="SM00889">
    <property type="entry name" value="EFG_IV"/>
    <property type="match status" value="1"/>
</dbReference>
<reference evidence="9 10" key="1">
    <citation type="submission" date="2019-08" db="EMBL/GenBank/DDBJ databases">
        <title>Bradymonadales sp. TMQ4.</title>
        <authorList>
            <person name="Liang Q."/>
        </authorList>
    </citation>
    <scope>NUCLEOTIDE SEQUENCE [LARGE SCALE GENOMIC DNA]</scope>
    <source>
        <strain evidence="9 10">TMQ4</strain>
    </source>
</reference>
<dbReference type="Pfam" id="PF22042">
    <property type="entry name" value="EF-G_D2"/>
    <property type="match status" value="1"/>
</dbReference>
<dbReference type="InterPro" id="IPR005517">
    <property type="entry name" value="Transl_elong_EFG/EF2_IV"/>
</dbReference>
<dbReference type="InterPro" id="IPR005225">
    <property type="entry name" value="Small_GTP-bd"/>
</dbReference>
<sequence>MARSLSLEKTRNIGIMAHIDAGKTTTTERILFYTGKSHKIGEVHDGAAEMDWMEQERERGITITSAATTCYWSTNDVKHRINIIDTPGHVDFTMEVERSLRVLDGAIAVFCGVGGVEPQSETVWRQANRYKVPRIAFVNKLDRIGADLDRVVQMMVDRLKARPVRMQIAIGAEDGFRGVIDLVTMSAIVWHDESLGAEYDILEIPEELKDEAQAAREELLEICAELDEELMDKYLEGETLTEDEIRRAVRKGTLALEIVPVFCGSAYKNKGVQPLLDAVIRYLPAPVDVPAIDGVTPDAYKRLTEGLGEPGEDDMVRRAASDDEPFSALAFKIMSDPYVGHLTYFRVYSGVLSSGSYTYNATKGKRERIGRILLMHANRREEIDEVRAGDIAAVVGMRNTTTGDTLSDEHHPVVLEAIDFPEPVIEIAIEPQTVADQGKLSDSLQKLAVEDPSFQVKVDEETGQTIIAGQGELHLEIIVDRLLREFKVGANVGKPQVAYRETVGNTVTHREKLEKQSGGKGMFAEVEIKLSPNERGQGITFEESIKGGAIPKEFFGAIERGVREATEAGAIAGYPVVDIHVELVDGSFHEVDSNELAFKICALMAVKSAIRDADPQLLEPMMSVEVVTPEEFMGDVIGDINARRGSVGGMEPRAGSQVISAQVPLSAMFGYSTDLRSRSQGRASYSMHFSHYEIVPRAISVALINRMMGIYPD</sequence>
<dbReference type="NCBIfam" id="NF009381">
    <property type="entry name" value="PRK12740.1-5"/>
    <property type="match status" value="1"/>
</dbReference>
<dbReference type="PANTHER" id="PTHR43261">
    <property type="entry name" value="TRANSLATION ELONGATION FACTOR G-RELATED"/>
    <property type="match status" value="1"/>
</dbReference>
<dbReference type="InterPro" id="IPR014721">
    <property type="entry name" value="Ribsml_uS5_D2-typ_fold_subgr"/>
</dbReference>
<dbReference type="SUPFAM" id="SSF50447">
    <property type="entry name" value="Translation proteins"/>
    <property type="match status" value="1"/>
</dbReference>
<dbReference type="FunFam" id="3.30.230.10:FF:000003">
    <property type="entry name" value="Elongation factor G"/>
    <property type="match status" value="1"/>
</dbReference>
<dbReference type="Gene3D" id="3.30.230.10">
    <property type="match status" value="1"/>
</dbReference>
<dbReference type="NCBIfam" id="TIGR00231">
    <property type="entry name" value="small_GTP"/>
    <property type="match status" value="1"/>
</dbReference>
<dbReference type="GO" id="GO:0003746">
    <property type="term" value="F:translation elongation factor activity"/>
    <property type="evidence" value="ECO:0007669"/>
    <property type="project" value="UniProtKB-UniRule"/>
</dbReference>
<dbReference type="GO" id="GO:0005525">
    <property type="term" value="F:GTP binding"/>
    <property type="evidence" value="ECO:0007669"/>
    <property type="project" value="UniProtKB-UniRule"/>
</dbReference>
<dbReference type="SUPFAM" id="SSF52540">
    <property type="entry name" value="P-loop containing nucleoside triphosphate hydrolases"/>
    <property type="match status" value="1"/>
</dbReference>
<dbReference type="Pfam" id="PF00679">
    <property type="entry name" value="EFG_C"/>
    <property type="match status" value="1"/>
</dbReference>
<organism evidence="9 10">
    <name type="scientific">Lujinxingia vulgaris</name>
    <dbReference type="NCBI Taxonomy" id="2600176"/>
    <lineage>
        <taxon>Bacteria</taxon>
        <taxon>Deltaproteobacteria</taxon>
        <taxon>Bradymonadales</taxon>
        <taxon>Lujinxingiaceae</taxon>
        <taxon>Lujinxingia</taxon>
    </lineage>
</organism>
<feature type="binding site" evidence="6">
    <location>
        <begin position="139"/>
        <end position="142"/>
    </location>
    <ligand>
        <name>GTP</name>
        <dbReference type="ChEBI" id="CHEBI:37565"/>
    </ligand>
</feature>
<evidence type="ECO:0000313" key="10">
    <source>
        <dbReference type="Proteomes" id="UP000321412"/>
    </source>
</evidence>
<dbReference type="InterPro" id="IPR009022">
    <property type="entry name" value="EFG_III"/>
</dbReference>
<dbReference type="PROSITE" id="PS00301">
    <property type="entry name" value="G_TR_1"/>
    <property type="match status" value="1"/>
</dbReference>
<dbReference type="CDD" id="cd01886">
    <property type="entry name" value="EF-G"/>
    <property type="match status" value="1"/>
</dbReference>
<feature type="binding site" evidence="6">
    <location>
        <begin position="85"/>
        <end position="89"/>
    </location>
    <ligand>
        <name>GTP</name>
        <dbReference type="ChEBI" id="CHEBI:37565"/>
    </ligand>
</feature>
<dbReference type="Pfam" id="PF14492">
    <property type="entry name" value="EFG_III"/>
    <property type="match status" value="1"/>
</dbReference>
<dbReference type="FunFam" id="3.40.50.300:FF:000029">
    <property type="entry name" value="Elongation factor G"/>
    <property type="match status" value="1"/>
</dbReference>
<dbReference type="GO" id="GO:0032790">
    <property type="term" value="P:ribosome disassembly"/>
    <property type="evidence" value="ECO:0007669"/>
    <property type="project" value="TreeGrafter"/>
</dbReference>
<dbReference type="CDD" id="cd01434">
    <property type="entry name" value="EFG_mtEFG1_IV"/>
    <property type="match status" value="1"/>
</dbReference>
<dbReference type="FunFam" id="2.40.30.10:FF:000006">
    <property type="entry name" value="Elongation factor G"/>
    <property type="match status" value="1"/>
</dbReference>
<dbReference type="SUPFAM" id="SSF54980">
    <property type="entry name" value="EF-G C-terminal domain-like"/>
    <property type="match status" value="2"/>
</dbReference>
<dbReference type="InterPro" id="IPR000795">
    <property type="entry name" value="T_Tr_GTP-bd_dom"/>
</dbReference>
<dbReference type="Proteomes" id="UP000321412">
    <property type="component" value="Unassembled WGS sequence"/>
</dbReference>
<comment type="function">
    <text evidence="6">Catalyzes the GTP-dependent ribosomal translocation step during translation elongation. During this step, the ribosome changes from the pre-translocational (PRE) to the post-translocational (POST) state as the newly formed A-site-bound peptidyl-tRNA and P-site-bound deacylated tRNA move to the P and E sites, respectively. Catalyzes the coordinated movement of the two tRNA molecules, the mRNA and conformational changes in the ribosome.</text>
</comment>
<dbReference type="SMART" id="SM00838">
    <property type="entry name" value="EFG_C"/>
    <property type="match status" value="1"/>
</dbReference>
<keyword evidence="4 6" id="KW-0648">Protein biosynthesis</keyword>
<dbReference type="InterPro" id="IPR027417">
    <property type="entry name" value="P-loop_NTPase"/>
</dbReference>
<dbReference type="InterPro" id="IPR004540">
    <property type="entry name" value="Transl_elong_EFG/EF2"/>
</dbReference>
<evidence type="ECO:0000256" key="4">
    <source>
        <dbReference type="ARBA" id="ARBA00022917"/>
    </source>
</evidence>
<dbReference type="GO" id="GO:0005737">
    <property type="term" value="C:cytoplasm"/>
    <property type="evidence" value="ECO:0007669"/>
    <property type="project" value="UniProtKB-SubCell"/>
</dbReference>
<keyword evidence="3 6" id="KW-0251">Elongation factor</keyword>
<dbReference type="InterPro" id="IPR031157">
    <property type="entry name" value="G_TR_CS"/>
</dbReference>
<dbReference type="InterPro" id="IPR041095">
    <property type="entry name" value="EFG_II"/>
</dbReference>
<evidence type="ECO:0000256" key="6">
    <source>
        <dbReference type="HAMAP-Rule" id="MF_00054"/>
    </source>
</evidence>
<name>A0A5C6X9L3_9DELT</name>
<dbReference type="OrthoDB" id="9760518at2"/>
<dbReference type="Gene3D" id="2.40.30.10">
    <property type="entry name" value="Translation factors"/>
    <property type="match status" value="1"/>
</dbReference>
<comment type="subcellular location">
    <subcellularLocation>
        <location evidence="6">Cytoplasm</location>
    </subcellularLocation>
</comment>
<dbReference type="Pfam" id="PF00009">
    <property type="entry name" value="GTP_EFTU"/>
    <property type="match status" value="1"/>
</dbReference>
<dbReference type="Gene3D" id="3.30.70.870">
    <property type="entry name" value="Elongation Factor G (Translational Gtpase), domain 3"/>
    <property type="match status" value="1"/>
</dbReference>
<dbReference type="CDD" id="cd03713">
    <property type="entry name" value="EFG_mtEFG_C"/>
    <property type="match status" value="1"/>
</dbReference>
<dbReference type="CDD" id="cd16262">
    <property type="entry name" value="EFG_III"/>
    <property type="match status" value="1"/>
</dbReference>
<keyword evidence="10" id="KW-1185">Reference proteome</keyword>
<evidence type="ECO:0000256" key="5">
    <source>
        <dbReference type="ARBA" id="ARBA00023134"/>
    </source>
</evidence>
<protein>
    <recommendedName>
        <fullName evidence="6 7">Elongation factor G</fullName>
        <shortName evidence="6">EF-G</shortName>
    </recommendedName>
</protein>
<evidence type="ECO:0000256" key="3">
    <source>
        <dbReference type="ARBA" id="ARBA00022768"/>
    </source>
</evidence>
<keyword evidence="6" id="KW-0963">Cytoplasm</keyword>
<proteinExistence type="inferred from homology"/>
<dbReference type="PROSITE" id="PS51722">
    <property type="entry name" value="G_TR_2"/>
    <property type="match status" value="1"/>
</dbReference>
<keyword evidence="5 6" id="KW-0342">GTP-binding</keyword>
<comment type="caution">
    <text evidence="9">The sequence shown here is derived from an EMBL/GenBank/DDBJ whole genome shotgun (WGS) entry which is preliminary data.</text>
</comment>
<dbReference type="EMBL" id="VOSM01000009">
    <property type="protein sequence ID" value="TXD35415.1"/>
    <property type="molecule type" value="Genomic_DNA"/>
</dbReference>
<dbReference type="FunFam" id="3.30.70.870:FF:000001">
    <property type="entry name" value="Elongation factor G"/>
    <property type="match status" value="1"/>
</dbReference>
<dbReference type="CDD" id="cd04088">
    <property type="entry name" value="EFG_mtEFG_II"/>
    <property type="match status" value="1"/>
</dbReference>
<dbReference type="InterPro" id="IPR035649">
    <property type="entry name" value="EFG_V"/>
</dbReference>
<dbReference type="Gene3D" id="3.40.50.300">
    <property type="entry name" value="P-loop containing nucleotide triphosphate hydrolases"/>
    <property type="match status" value="1"/>
</dbReference>
<gene>
    <name evidence="6 9" type="primary">fusA</name>
    <name evidence="9" type="ORF">FRC98_16505</name>
</gene>
<dbReference type="AlphaFoldDB" id="A0A5C6X9L3"/>
<dbReference type="InterPro" id="IPR020568">
    <property type="entry name" value="Ribosomal_Su5_D2-typ_SF"/>
</dbReference>
<dbReference type="FunFam" id="3.30.70.240:FF:000001">
    <property type="entry name" value="Elongation factor G"/>
    <property type="match status" value="1"/>
</dbReference>
<dbReference type="Pfam" id="PF03764">
    <property type="entry name" value="EFG_IV"/>
    <property type="match status" value="1"/>
</dbReference>
<evidence type="ECO:0000256" key="1">
    <source>
        <dbReference type="ARBA" id="ARBA00005870"/>
    </source>
</evidence>